<dbReference type="AlphaFoldDB" id="K1UKI0"/>
<protein>
    <submittedName>
        <fullName evidence="1">Uncharacterized protein</fullName>
    </submittedName>
</protein>
<organism evidence="1">
    <name type="scientific">human gut metagenome</name>
    <dbReference type="NCBI Taxonomy" id="408170"/>
    <lineage>
        <taxon>unclassified sequences</taxon>
        <taxon>metagenomes</taxon>
        <taxon>organismal metagenomes</taxon>
    </lineage>
</organism>
<dbReference type="SUPFAM" id="SSF50405">
    <property type="entry name" value="Actin-crosslinking proteins"/>
    <property type="match status" value="1"/>
</dbReference>
<dbReference type="InterPro" id="IPR008999">
    <property type="entry name" value="Actin-crosslinking"/>
</dbReference>
<dbReference type="EMBL" id="AJWY01004575">
    <property type="protein sequence ID" value="EKC71991.1"/>
    <property type="molecule type" value="Genomic_DNA"/>
</dbReference>
<dbReference type="CDD" id="cd00257">
    <property type="entry name" value="beta-trefoil_FSCN-like"/>
    <property type="match status" value="1"/>
</dbReference>
<name>K1UKI0_9ZZZZ</name>
<evidence type="ECO:0000313" key="1">
    <source>
        <dbReference type="EMBL" id="EKC71991.1"/>
    </source>
</evidence>
<reference evidence="1" key="1">
    <citation type="journal article" date="2013" name="Environ. Microbiol.">
        <title>Microbiota from the distal guts of lean and obese adolescents exhibit partial functional redundancy besides clear differences in community structure.</title>
        <authorList>
            <person name="Ferrer M."/>
            <person name="Ruiz A."/>
            <person name="Lanza F."/>
            <person name="Haange S.B."/>
            <person name="Oberbach A."/>
            <person name="Till H."/>
            <person name="Bargiela R."/>
            <person name="Campoy C."/>
            <person name="Segura M.T."/>
            <person name="Richter M."/>
            <person name="von Bergen M."/>
            <person name="Seifert J."/>
            <person name="Suarez A."/>
        </authorList>
    </citation>
    <scope>NUCLEOTIDE SEQUENCE</scope>
</reference>
<feature type="non-terminal residue" evidence="1">
    <location>
        <position position="1"/>
    </location>
</feature>
<accession>K1UKI0</accession>
<sequence>LLPRSSSASDWEKFEIVEIQNGEYALKARANNKYVKADLDNGGKLVASSDSVAGAWEAFKITKTGESSGLTYSGSEKKQNFILILITTELRFHFQPENMIIMQWYQQESKTMHFHQLKFLTDIELHYIMMQDSKEEQKFFFRIHQI</sequence>
<dbReference type="Gene3D" id="2.80.10.50">
    <property type="match status" value="1"/>
</dbReference>
<proteinExistence type="predicted"/>
<comment type="caution">
    <text evidence="1">The sequence shown here is derived from an EMBL/GenBank/DDBJ whole genome shotgun (WGS) entry which is preliminary data.</text>
</comment>
<gene>
    <name evidence="1" type="ORF">LEA_06970</name>
</gene>